<sequence>MSTVEHILAHDQQLIAIIVAQAHNPPSTEFVTSSDLNLQVGFIKYPAGGDIQPHVHRPLERHITGTGEVLLVCSGRMEVSLYDDDRRLVAQRVLSEGDLLVLVSGGARVQDVGRYRAVRG</sequence>
<protein>
    <recommendedName>
        <fullName evidence="2">Cupin 2 conserved barrel domain-containing protein</fullName>
    </recommendedName>
</protein>
<comment type="caution">
    <text evidence="1">The sequence shown here is derived from an EMBL/GenBank/DDBJ whole genome shotgun (WGS) entry which is preliminary data.</text>
</comment>
<reference evidence="1" key="1">
    <citation type="journal article" date="2014" name="Front. Microbiol.">
        <title>High frequency of phylogenetically diverse reductive dehalogenase-homologous genes in deep subseafloor sedimentary metagenomes.</title>
        <authorList>
            <person name="Kawai M."/>
            <person name="Futagami T."/>
            <person name="Toyoda A."/>
            <person name="Takaki Y."/>
            <person name="Nishi S."/>
            <person name="Hori S."/>
            <person name="Arai W."/>
            <person name="Tsubouchi T."/>
            <person name="Morono Y."/>
            <person name="Uchiyama I."/>
            <person name="Ito T."/>
            <person name="Fujiyama A."/>
            <person name="Inagaki F."/>
            <person name="Takami H."/>
        </authorList>
    </citation>
    <scope>NUCLEOTIDE SEQUENCE</scope>
    <source>
        <strain evidence="1">Expedition CK06-06</strain>
    </source>
</reference>
<dbReference type="AlphaFoldDB" id="X0WBC1"/>
<organism evidence="1">
    <name type="scientific">marine sediment metagenome</name>
    <dbReference type="NCBI Taxonomy" id="412755"/>
    <lineage>
        <taxon>unclassified sequences</taxon>
        <taxon>metagenomes</taxon>
        <taxon>ecological metagenomes</taxon>
    </lineage>
</organism>
<evidence type="ECO:0000313" key="1">
    <source>
        <dbReference type="EMBL" id="GAG09951.1"/>
    </source>
</evidence>
<dbReference type="InterPro" id="IPR011051">
    <property type="entry name" value="RmlC_Cupin_sf"/>
</dbReference>
<dbReference type="EMBL" id="BARS01021991">
    <property type="protein sequence ID" value="GAG09951.1"/>
    <property type="molecule type" value="Genomic_DNA"/>
</dbReference>
<dbReference type="InterPro" id="IPR014710">
    <property type="entry name" value="RmlC-like_jellyroll"/>
</dbReference>
<evidence type="ECO:0008006" key="2">
    <source>
        <dbReference type="Google" id="ProtNLM"/>
    </source>
</evidence>
<dbReference type="Gene3D" id="2.60.120.10">
    <property type="entry name" value="Jelly Rolls"/>
    <property type="match status" value="1"/>
</dbReference>
<gene>
    <name evidence="1" type="ORF">S01H1_35213</name>
</gene>
<proteinExistence type="predicted"/>
<accession>X0WBC1</accession>
<name>X0WBC1_9ZZZZ</name>
<dbReference type="SUPFAM" id="SSF51182">
    <property type="entry name" value="RmlC-like cupins"/>
    <property type="match status" value="1"/>
</dbReference>